<feature type="domain" description="C2H2-type" evidence="2">
    <location>
        <begin position="14"/>
        <end position="42"/>
    </location>
</feature>
<keyword evidence="1" id="KW-0862">Zinc</keyword>
<keyword evidence="1" id="KW-0479">Metal-binding</keyword>
<accession>A0ABD2W455</accession>
<dbReference type="EMBL" id="JBJJXI010000137">
    <property type="protein sequence ID" value="KAL3387267.1"/>
    <property type="molecule type" value="Genomic_DNA"/>
</dbReference>
<dbReference type="InterPro" id="IPR013087">
    <property type="entry name" value="Znf_C2H2_type"/>
</dbReference>
<keyword evidence="4" id="KW-1185">Reference proteome</keyword>
<dbReference type="GO" id="GO:0008270">
    <property type="term" value="F:zinc ion binding"/>
    <property type="evidence" value="ECO:0007669"/>
    <property type="project" value="UniProtKB-KW"/>
</dbReference>
<keyword evidence="1" id="KW-0863">Zinc-finger</keyword>
<dbReference type="InterPro" id="IPR036236">
    <property type="entry name" value="Znf_C2H2_sf"/>
</dbReference>
<dbReference type="Gene3D" id="3.30.160.60">
    <property type="entry name" value="Classic Zinc Finger"/>
    <property type="match status" value="1"/>
</dbReference>
<evidence type="ECO:0000259" key="2">
    <source>
        <dbReference type="PROSITE" id="PS50157"/>
    </source>
</evidence>
<organism evidence="3 4">
    <name type="scientific">Trichogramma kaykai</name>
    <dbReference type="NCBI Taxonomy" id="54128"/>
    <lineage>
        <taxon>Eukaryota</taxon>
        <taxon>Metazoa</taxon>
        <taxon>Ecdysozoa</taxon>
        <taxon>Arthropoda</taxon>
        <taxon>Hexapoda</taxon>
        <taxon>Insecta</taxon>
        <taxon>Pterygota</taxon>
        <taxon>Neoptera</taxon>
        <taxon>Endopterygota</taxon>
        <taxon>Hymenoptera</taxon>
        <taxon>Apocrita</taxon>
        <taxon>Proctotrupomorpha</taxon>
        <taxon>Chalcidoidea</taxon>
        <taxon>Trichogrammatidae</taxon>
        <taxon>Trichogramma</taxon>
    </lineage>
</organism>
<sequence length="93" mass="11092">MKHQKIVHEGRKDFACNKCEKTFGQKPHFFRHQETIHKNRQDSAEILVDFLFIPAALCRNPCGCTEILMYIRLSTRCFCGEILVDFEWKKIFR</sequence>
<dbReference type="Proteomes" id="UP001627154">
    <property type="component" value="Unassembled WGS sequence"/>
</dbReference>
<evidence type="ECO:0000256" key="1">
    <source>
        <dbReference type="PROSITE-ProRule" id="PRU00042"/>
    </source>
</evidence>
<comment type="caution">
    <text evidence="3">The sequence shown here is derived from an EMBL/GenBank/DDBJ whole genome shotgun (WGS) entry which is preliminary data.</text>
</comment>
<name>A0ABD2W455_9HYME</name>
<dbReference type="PROSITE" id="PS50157">
    <property type="entry name" value="ZINC_FINGER_C2H2_2"/>
    <property type="match status" value="1"/>
</dbReference>
<evidence type="ECO:0000313" key="3">
    <source>
        <dbReference type="EMBL" id="KAL3387267.1"/>
    </source>
</evidence>
<reference evidence="3 4" key="1">
    <citation type="journal article" date="2024" name="bioRxiv">
        <title>A reference genome for Trichogramma kaykai: A tiny desert-dwelling parasitoid wasp with competing sex-ratio distorters.</title>
        <authorList>
            <person name="Culotta J."/>
            <person name="Lindsey A.R."/>
        </authorList>
    </citation>
    <scope>NUCLEOTIDE SEQUENCE [LARGE SCALE GENOMIC DNA]</scope>
    <source>
        <strain evidence="3 4">KSX58</strain>
    </source>
</reference>
<proteinExistence type="predicted"/>
<dbReference type="AlphaFoldDB" id="A0ABD2W455"/>
<protein>
    <recommendedName>
        <fullName evidence="2">C2H2-type domain-containing protein</fullName>
    </recommendedName>
</protein>
<dbReference type="PROSITE" id="PS00028">
    <property type="entry name" value="ZINC_FINGER_C2H2_1"/>
    <property type="match status" value="1"/>
</dbReference>
<gene>
    <name evidence="3" type="ORF">TKK_017239</name>
</gene>
<evidence type="ECO:0000313" key="4">
    <source>
        <dbReference type="Proteomes" id="UP001627154"/>
    </source>
</evidence>
<dbReference type="SUPFAM" id="SSF57667">
    <property type="entry name" value="beta-beta-alpha zinc fingers"/>
    <property type="match status" value="1"/>
</dbReference>